<dbReference type="SUPFAM" id="SSF81383">
    <property type="entry name" value="F-box domain"/>
    <property type="match status" value="1"/>
</dbReference>
<gene>
    <name evidence="2" type="ORF">OKA104_LOCUS35972</name>
</gene>
<dbReference type="SMART" id="SM00256">
    <property type="entry name" value="FBOX"/>
    <property type="match status" value="1"/>
</dbReference>
<evidence type="ECO:0000313" key="3">
    <source>
        <dbReference type="Proteomes" id="UP000663881"/>
    </source>
</evidence>
<dbReference type="InterPro" id="IPR036047">
    <property type="entry name" value="F-box-like_dom_sf"/>
</dbReference>
<accession>A0A819VBR5</accession>
<dbReference type="EMBL" id="CAJOAY010005408">
    <property type="protein sequence ID" value="CAF4106606.1"/>
    <property type="molecule type" value="Genomic_DNA"/>
</dbReference>
<proteinExistence type="predicted"/>
<name>A0A819VBR5_9BILA</name>
<dbReference type="InterPro" id="IPR001810">
    <property type="entry name" value="F-box_dom"/>
</dbReference>
<organism evidence="2 3">
    <name type="scientific">Adineta steineri</name>
    <dbReference type="NCBI Taxonomy" id="433720"/>
    <lineage>
        <taxon>Eukaryota</taxon>
        <taxon>Metazoa</taxon>
        <taxon>Spiralia</taxon>
        <taxon>Gnathifera</taxon>
        <taxon>Rotifera</taxon>
        <taxon>Eurotatoria</taxon>
        <taxon>Bdelloidea</taxon>
        <taxon>Adinetida</taxon>
        <taxon>Adinetidae</taxon>
        <taxon>Adineta</taxon>
    </lineage>
</organism>
<dbReference type="Pfam" id="PF12937">
    <property type="entry name" value="F-box-like"/>
    <property type="match status" value="1"/>
</dbReference>
<feature type="domain" description="F-box" evidence="1">
    <location>
        <begin position="67"/>
        <end position="113"/>
    </location>
</feature>
<evidence type="ECO:0000259" key="1">
    <source>
        <dbReference type="PROSITE" id="PS50181"/>
    </source>
</evidence>
<protein>
    <recommendedName>
        <fullName evidence="1">F-box domain-containing protein</fullName>
    </recommendedName>
</protein>
<evidence type="ECO:0000313" key="2">
    <source>
        <dbReference type="EMBL" id="CAF4106606.1"/>
    </source>
</evidence>
<comment type="caution">
    <text evidence="2">The sequence shown here is derived from an EMBL/GenBank/DDBJ whole genome shotgun (WGS) entry which is preliminary data.</text>
</comment>
<dbReference type="PROSITE" id="PS50181">
    <property type="entry name" value="FBOX"/>
    <property type="match status" value="1"/>
</dbReference>
<dbReference type="AlphaFoldDB" id="A0A819VBR5"/>
<dbReference type="Gene3D" id="3.80.10.10">
    <property type="entry name" value="Ribonuclease Inhibitor"/>
    <property type="match status" value="1"/>
</dbReference>
<dbReference type="Proteomes" id="UP000663881">
    <property type="component" value="Unassembled WGS sequence"/>
</dbReference>
<sequence>MASIKRKYTTIAQSGIDYENPILNGKKVVKSKRKGILKIDHPSRWPGDVSNTFQHHINKTKPKTISQLNFCELPDEIILTILNYLNKASIVAFGQTCRRYRAIGYHSILWRRVDMSYKHVDCEQLNSLLQRGTTTLKMYQTTVRNSFCHIYTLF</sequence>
<reference evidence="2" key="1">
    <citation type="submission" date="2021-02" db="EMBL/GenBank/DDBJ databases">
        <authorList>
            <person name="Nowell W R."/>
        </authorList>
    </citation>
    <scope>NUCLEOTIDE SEQUENCE</scope>
</reference>
<dbReference type="InterPro" id="IPR032675">
    <property type="entry name" value="LRR_dom_sf"/>
</dbReference>